<organism evidence="1 2">
    <name type="scientific">Escherichia phage grams</name>
    <dbReference type="NCBI Taxonomy" id="2696401"/>
    <lineage>
        <taxon>Viruses</taxon>
        <taxon>Duplodnaviria</taxon>
        <taxon>Heunggongvirae</taxon>
        <taxon>Uroviricota</taxon>
        <taxon>Caudoviricetes</taxon>
        <taxon>Drexlerviridae</taxon>
        <taxon>Tempevirinae</taxon>
        <taxon>Hanrivervirus</taxon>
        <taxon>Hanrivervirus grams</taxon>
    </lineage>
</organism>
<dbReference type="Proteomes" id="UP000464152">
    <property type="component" value="Segment"/>
</dbReference>
<keyword evidence="2" id="KW-1185">Reference proteome</keyword>
<dbReference type="EMBL" id="MN850567">
    <property type="protein sequence ID" value="QHR65200.1"/>
    <property type="molecule type" value="Genomic_DNA"/>
</dbReference>
<accession>A0A6B9WMS7</accession>
<sequence length="145" mass="16243">MCIYINFILFFLFMNADCVISKCGGLIEITRGTEITDARARIAGKDARGPRFSIPSTQKVNQLIKIDQTQSLTIQVIANELFLLFLINGIDGIMTSRQIALFVKTCLTGFGIMHTSKRDTHQEKANEHQQNHFQLCKASRSGSDC</sequence>
<evidence type="ECO:0000313" key="2">
    <source>
        <dbReference type="Proteomes" id="UP000464152"/>
    </source>
</evidence>
<gene>
    <name evidence="1" type="ORF">grams_9</name>
</gene>
<reference evidence="2" key="1">
    <citation type="submission" date="2019-12" db="EMBL/GenBank/DDBJ databases">
        <authorList>
            <person name="Olsen N.S."/>
            <person name="Junco L.M.F."/>
            <person name="Kot W."/>
            <person name="Hansen L.H."/>
        </authorList>
    </citation>
    <scope>NUCLEOTIDE SEQUENCE [LARGE SCALE GENOMIC DNA]</scope>
</reference>
<name>A0A6B9WMS7_9CAUD</name>
<proteinExistence type="predicted"/>
<protein>
    <submittedName>
        <fullName evidence="1">Uncharacterized protein</fullName>
    </submittedName>
</protein>
<evidence type="ECO:0000313" key="1">
    <source>
        <dbReference type="EMBL" id="QHR65200.1"/>
    </source>
</evidence>